<dbReference type="EMBL" id="CM004466">
    <property type="protein sequence ID" value="OCT99803.1"/>
    <property type="molecule type" value="Genomic_DNA"/>
</dbReference>
<gene>
    <name evidence="7" type="ORF">XELAEV_18005584mg</name>
</gene>
<evidence type="ECO:0000256" key="4">
    <source>
        <dbReference type="ARBA" id="ARBA00022613"/>
    </source>
</evidence>
<dbReference type="SUPFAM" id="SSF49695">
    <property type="entry name" value="gamma-Crystallin-like"/>
    <property type="match status" value="1"/>
</dbReference>
<dbReference type="GO" id="GO:0005212">
    <property type="term" value="F:structural constituent of eye lens"/>
    <property type="evidence" value="ECO:0007669"/>
    <property type="project" value="UniProtKB-KW"/>
</dbReference>
<dbReference type="AlphaFoldDB" id="A0A974DXL3"/>
<evidence type="ECO:0000256" key="3">
    <source>
        <dbReference type="ARBA" id="ARBA00011245"/>
    </source>
</evidence>
<evidence type="ECO:0000313" key="7">
    <source>
        <dbReference type="EMBL" id="OCT99803.1"/>
    </source>
</evidence>
<evidence type="ECO:0000256" key="2">
    <source>
        <dbReference type="ARBA" id="ARBA00009646"/>
    </source>
</evidence>
<dbReference type="PROSITE" id="PS50915">
    <property type="entry name" value="CRYSTALLIN_BETA_GAMMA"/>
    <property type="match status" value="1"/>
</dbReference>
<evidence type="ECO:0000313" key="8">
    <source>
        <dbReference type="Proteomes" id="UP000694892"/>
    </source>
</evidence>
<dbReference type="PANTHER" id="PTHR11818">
    <property type="entry name" value="BETA/GAMMA CRYSTALLIN"/>
    <property type="match status" value="1"/>
</dbReference>
<sequence>MSNTIELYALPNLQGDFKPLNADCDDLLMFKFLKHAQSLRVHGDPWIVFTGTKYQGEFTYYKEGTYNSLQDFANKISSVRVVPGGFSKPEITVYEKIDYKEKSVPLEKSADSLKPYLFDDKASSHKTQHGAWILYDGEFYGGNRMFTVAGDEIPNYVSPEIIGVNSVKPITGSEVSGASI</sequence>
<evidence type="ECO:0000259" key="6">
    <source>
        <dbReference type="PROSITE" id="PS50915"/>
    </source>
</evidence>
<comment type="subunit">
    <text evidence="3">Monomer.</text>
</comment>
<protein>
    <recommendedName>
        <fullName evidence="6">Beta/gamma crystallin 'Greek key' domain-containing protein</fullName>
    </recommendedName>
</protein>
<dbReference type="Proteomes" id="UP000694892">
    <property type="component" value="Chromosome 1L"/>
</dbReference>
<dbReference type="InterPro" id="IPR001064">
    <property type="entry name" value="Beta/gamma_crystallin"/>
</dbReference>
<evidence type="ECO:0000256" key="5">
    <source>
        <dbReference type="ARBA" id="ARBA00022737"/>
    </source>
</evidence>
<name>A0A974DXL3_XENLA</name>
<dbReference type="SMART" id="SM00247">
    <property type="entry name" value="XTALbg"/>
    <property type="match status" value="2"/>
</dbReference>
<reference evidence="8" key="1">
    <citation type="journal article" date="2016" name="Nature">
        <title>Genome evolution in the allotetraploid frog Xenopus laevis.</title>
        <authorList>
            <person name="Session A.M."/>
            <person name="Uno Y."/>
            <person name="Kwon T."/>
            <person name="Chapman J.A."/>
            <person name="Toyoda A."/>
            <person name="Takahashi S."/>
            <person name="Fukui A."/>
            <person name="Hikosaka A."/>
            <person name="Suzuki A."/>
            <person name="Kondo M."/>
            <person name="van Heeringen S.J."/>
            <person name="Quigley I."/>
            <person name="Heinz S."/>
            <person name="Ogino H."/>
            <person name="Ochi H."/>
            <person name="Hellsten U."/>
            <person name="Lyons J.B."/>
            <person name="Simakov O."/>
            <person name="Putnam N."/>
            <person name="Stites J."/>
            <person name="Kuroki Y."/>
            <person name="Tanaka T."/>
            <person name="Michiue T."/>
            <person name="Watanabe M."/>
            <person name="Bogdanovic O."/>
            <person name="Lister R."/>
            <person name="Georgiou G."/>
            <person name="Paranjpe S.S."/>
            <person name="van Kruijsbergen I."/>
            <person name="Shu S."/>
            <person name="Carlson J."/>
            <person name="Kinoshita T."/>
            <person name="Ohta Y."/>
            <person name="Mawaribuchi S."/>
            <person name="Jenkins J."/>
            <person name="Grimwood J."/>
            <person name="Schmutz J."/>
            <person name="Mitros T."/>
            <person name="Mozaffari S.V."/>
            <person name="Suzuki Y."/>
            <person name="Haramoto Y."/>
            <person name="Yamamoto T.S."/>
            <person name="Takagi C."/>
            <person name="Heald R."/>
            <person name="Miller K."/>
            <person name="Haudenschild C."/>
            <person name="Kitzman J."/>
            <person name="Nakayama T."/>
            <person name="Izutsu Y."/>
            <person name="Robert J."/>
            <person name="Fortriede J."/>
            <person name="Burns K."/>
            <person name="Lotay V."/>
            <person name="Karimi K."/>
            <person name="Yasuoka Y."/>
            <person name="Dichmann D.S."/>
            <person name="Flajnik M.F."/>
            <person name="Houston D.W."/>
            <person name="Shendure J."/>
            <person name="DuPasquier L."/>
            <person name="Vize P.D."/>
            <person name="Zorn A.M."/>
            <person name="Ito M."/>
            <person name="Marcotte E.M."/>
            <person name="Wallingford J.B."/>
            <person name="Ito Y."/>
            <person name="Asashima M."/>
            <person name="Ueno N."/>
            <person name="Matsuda Y."/>
            <person name="Veenstra G.J."/>
            <person name="Fujiyama A."/>
            <person name="Harland R.M."/>
            <person name="Taira M."/>
            <person name="Rokhsar D.S."/>
        </authorList>
    </citation>
    <scope>NUCLEOTIDE SEQUENCE [LARGE SCALE GENOMIC DNA]</scope>
    <source>
        <strain evidence="8">J</strain>
    </source>
</reference>
<proteinExistence type="inferred from homology"/>
<dbReference type="GO" id="GO:0002088">
    <property type="term" value="P:lens development in camera-type eye"/>
    <property type="evidence" value="ECO:0007669"/>
    <property type="project" value="TreeGrafter"/>
</dbReference>
<evidence type="ECO:0000256" key="1">
    <source>
        <dbReference type="ARBA" id="ARBA00003689"/>
    </source>
</evidence>
<organism evidence="7 8">
    <name type="scientific">Xenopus laevis</name>
    <name type="common">African clawed frog</name>
    <dbReference type="NCBI Taxonomy" id="8355"/>
    <lineage>
        <taxon>Eukaryota</taxon>
        <taxon>Metazoa</taxon>
        <taxon>Chordata</taxon>
        <taxon>Craniata</taxon>
        <taxon>Vertebrata</taxon>
        <taxon>Euteleostomi</taxon>
        <taxon>Amphibia</taxon>
        <taxon>Batrachia</taxon>
        <taxon>Anura</taxon>
        <taxon>Pipoidea</taxon>
        <taxon>Pipidae</taxon>
        <taxon>Xenopodinae</taxon>
        <taxon>Xenopus</taxon>
        <taxon>Xenopus</taxon>
    </lineage>
</organism>
<dbReference type="Gene3D" id="2.60.20.10">
    <property type="entry name" value="Crystallins"/>
    <property type="match status" value="2"/>
</dbReference>
<comment type="function">
    <text evidence="1">Crystallins are the dominant structural components of the vertebrate eye lens.</text>
</comment>
<accession>A0A974DXL3</accession>
<dbReference type="PANTHER" id="PTHR11818:SF103">
    <property type="entry name" value="BETA_GAMMA CRYSTALLIN 'GREEK KEY' DOMAIN-CONTAINING PROTEIN"/>
    <property type="match status" value="1"/>
</dbReference>
<dbReference type="InterPro" id="IPR050252">
    <property type="entry name" value="Beta/Gamma-Crystallin"/>
</dbReference>
<keyword evidence="4" id="KW-0273">Eye lens protein</keyword>
<dbReference type="Pfam" id="PF00030">
    <property type="entry name" value="Crystall"/>
    <property type="match status" value="2"/>
</dbReference>
<dbReference type="InterPro" id="IPR011024">
    <property type="entry name" value="G_crystallin-like"/>
</dbReference>
<comment type="similarity">
    <text evidence="2">Belongs to the beta/gamma-crystallin family.</text>
</comment>
<feature type="domain" description="Beta/gamma crystallin 'Greek key'" evidence="6">
    <location>
        <begin position="44"/>
        <end position="83"/>
    </location>
</feature>
<keyword evidence="5" id="KW-0677">Repeat</keyword>
<dbReference type="GO" id="GO:0007601">
    <property type="term" value="P:visual perception"/>
    <property type="evidence" value="ECO:0007669"/>
    <property type="project" value="TreeGrafter"/>
</dbReference>